<reference evidence="1" key="1">
    <citation type="submission" date="2022-12" db="EMBL/GenBank/DDBJ databases">
        <title>Genome Sequence of Lasiodiplodia mahajangana.</title>
        <authorList>
            <person name="Buettner E."/>
        </authorList>
    </citation>
    <scope>NUCLEOTIDE SEQUENCE</scope>
    <source>
        <strain evidence="1">VT137</strain>
    </source>
</reference>
<comment type="caution">
    <text evidence="1">The sequence shown here is derived from an EMBL/GenBank/DDBJ whole genome shotgun (WGS) entry which is preliminary data.</text>
</comment>
<keyword evidence="2" id="KW-1185">Reference proteome</keyword>
<organism evidence="1 2">
    <name type="scientific">Lasiodiplodia mahajangana</name>
    <dbReference type="NCBI Taxonomy" id="1108764"/>
    <lineage>
        <taxon>Eukaryota</taxon>
        <taxon>Fungi</taxon>
        <taxon>Dikarya</taxon>
        <taxon>Ascomycota</taxon>
        <taxon>Pezizomycotina</taxon>
        <taxon>Dothideomycetes</taxon>
        <taxon>Dothideomycetes incertae sedis</taxon>
        <taxon>Botryosphaeriales</taxon>
        <taxon>Botryosphaeriaceae</taxon>
        <taxon>Lasiodiplodia</taxon>
    </lineage>
</organism>
<sequence>MALVVAFSSEPKKRPILMGIIGVSYALAAVAGPLLGGVFSERVTWRWCFYVNAPIGALVIVVILIFFRLPAANEQLAMPWKEKLLQTDPIGVVLVAGSIVSFLLALQYGGVDYAWKSSTVIGLLVGFVTIVMVLAVWENYQGEYAMLTPRLVMQRSLWAPALFQFFFAGGYFLLLYYLPIYFQSVKGASPIKSGVDNLPLIVAAGVFILAGGITVSKTGHAVPFMALGASLGVVGTGLLYTLELHTPSAKWIGYQILLGAATAFPFQNCLNVVHANVKPEDVASATSILYSLQVLGGAFSVAAAQSAFVNTLLHSLRTTAPTVDPAVVIAVGATQIRSAFAPDQVSGVVLAYLAGVKSAFAVGIGLAGTAFVLSLACPWGRLHGVINNTPV</sequence>
<dbReference type="EMBL" id="JAPUUL010000069">
    <property type="protein sequence ID" value="KAJ8132912.1"/>
    <property type="molecule type" value="Genomic_DNA"/>
</dbReference>
<dbReference type="Proteomes" id="UP001153332">
    <property type="component" value="Unassembled WGS sequence"/>
</dbReference>
<protein>
    <submittedName>
        <fullName evidence="1">Uncharacterized protein</fullName>
    </submittedName>
</protein>
<name>A0ACC2K0D4_9PEZI</name>
<gene>
    <name evidence="1" type="ORF">O1611_g722</name>
</gene>
<accession>A0ACC2K0D4</accession>
<evidence type="ECO:0000313" key="2">
    <source>
        <dbReference type="Proteomes" id="UP001153332"/>
    </source>
</evidence>
<evidence type="ECO:0000313" key="1">
    <source>
        <dbReference type="EMBL" id="KAJ8132912.1"/>
    </source>
</evidence>
<proteinExistence type="predicted"/>